<evidence type="ECO:0000256" key="1">
    <source>
        <dbReference type="PIRSR" id="PIRSR036696-1"/>
    </source>
</evidence>
<feature type="signal peptide" evidence="3">
    <location>
        <begin position="1"/>
        <end position="20"/>
    </location>
</feature>
<feature type="chain" id="PRO_5040931803" description="Peptidase M20 dimerisation domain-containing protein" evidence="3">
    <location>
        <begin position="21"/>
        <end position="431"/>
    </location>
</feature>
<organism evidence="5 6">
    <name type="scientific">Hibiscus trionum</name>
    <name type="common">Flower of an hour</name>
    <dbReference type="NCBI Taxonomy" id="183268"/>
    <lineage>
        <taxon>Eukaryota</taxon>
        <taxon>Viridiplantae</taxon>
        <taxon>Streptophyta</taxon>
        <taxon>Embryophyta</taxon>
        <taxon>Tracheophyta</taxon>
        <taxon>Spermatophyta</taxon>
        <taxon>Magnoliopsida</taxon>
        <taxon>eudicotyledons</taxon>
        <taxon>Gunneridae</taxon>
        <taxon>Pentapetalae</taxon>
        <taxon>rosids</taxon>
        <taxon>malvids</taxon>
        <taxon>Malvales</taxon>
        <taxon>Malvaceae</taxon>
        <taxon>Malvoideae</taxon>
        <taxon>Hibiscus</taxon>
    </lineage>
</organism>
<dbReference type="GO" id="GO:0004046">
    <property type="term" value="F:aminoacylase activity"/>
    <property type="evidence" value="ECO:0007669"/>
    <property type="project" value="InterPro"/>
</dbReference>
<dbReference type="Gene3D" id="1.10.150.900">
    <property type="match status" value="1"/>
</dbReference>
<dbReference type="InterPro" id="IPR052083">
    <property type="entry name" value="Aminoacylase-1_M20A"/>
</dbReference>
<keyword evidence="3" id="KW-0732">Signal</keyword>
<sequence>MPNLRLLFISFFLLFFWVHSQEDTPIARFRRYLQFNTAHPNPNYADPVSFLLSQANAIGLKSRTLEFVPSKPLLLLTWPGSDPSLPSLLFNSHLDSVPAEPSKWIHPPFSATLTPDGKIYARGAQDDKCIAMQYLEAIRNLKAKGFTPLRTVHISYVPDEEIGGVDGSEKFVQSKEFEDLNVGFVLDEGQASTGDEFRVFYADRSPWGLIIKASGAPGHGSRMYDNGAMENLMKSVEVITKFRESQFDVVKSGEAMNAEVISVNPVYLKAGTPSPTGFVMNMQPSEAEAGFDLRLPPTADPDLIKKRIAQEWAPATRNMTYKLIQKGPIRDYQGRPLMTLTNESNPWWPVFKQAIEAAGGKLSRPEILASTTDTRFMRQRGIPALGFSPMTNTPILLHDHNEFLKDTVYLRGIEVYESVISSLSSFKGESN</sequence>
<feature type="binding site" evidence="2">
    <location>
        <position position="398"/>
    </location>
    <ligand>
        <name>Zn(2+)</name>
        <dbReference type="ChEBI" id="CHEBI:29105"/>
        <label>2</label>
    </ligand>
</feature>
<keyword evidence="2" id="KW-0862">Zinc</keyword>
<dbReference type="FunFam" id="3.30.70.360:FF:000009">
    <property type="entry name" value="aminoacylase-1 isoform X1"/>
    <property type="match status" value="1"/>
</dbReference>
<evidence type="ECO:0000256" key="2">
    <source>
        <dbReference type="PIRSR" id="PIRSR036696-2"/>
    </source>
</evidence>
<feature type="binding site" evidence="2">
    <location>
        <position position="126"/>
    </location>
    <ligand>
        <name>Zn(2+)</name>
        <dbReference type="ChEBI" id="CHEBI:29105"/>
        <label>1</label>
    </ligand>
</feature>
<gene>
    <name evidence="5" type="ORF">HRI_000153500</name>
</gene>
<feature type="binding site" evidence="2">
    <location>
        <position position="188"/>
    </location>
    <ligand>
        <name>Zn(2+)</name>
        <dbReference type="ChEBI" id="CHEBI:29105"/>
        <label>1</label>
    </ligand>
</feature>
<evidence type="ECO:0000256" key="3">
    <source>
        <dbReference type="SAM" id="SignalP"/>
    </source>
</evidence>
<accession>A0A9W7GTL7</accession>
<dbReference type="Proteomes" id="UP001165190">
    <property type="component" value="Unassembled WGS sequence"/>
</dbReference>
<dbReference type="InterPro" id="IPR002933">
    <property type="entry name" value="Peptidase_M20"/>
</dbReference>
<dbReference type="InterPro" id="IPR011650">
    <property type="entry name" value="Peptidase_M20_dimer"/>
</dbReference>
<keyword evidence="6" id="KW-1185">Reference proteome</keyword>
<dbReference type="PANTHER" id="PTHR45892">
    <property type="entry name" value="AMINOACYLASE-1"/>
    <property type="match status" value="1"/>
</dbReference>
<dbReference type="FunFam" id="3.40.630.10:FF:000019">
    <property type="entry name" value="Aminoacylase 1"/>
    <property type="match status" value="1"/>
</dbReference>
<dbReference type="Pfam" id="PF01546">
    <property type="entry name" value="Peptidase_M20"/>
    <property type="match status" value="1"/>
</dbReference>
<dbReference type="GO" id="GO:0005737">
    <property type="term" value="C:cytoplasm"/>
    <property type="evidence" value="ECO:0007669"/>
    <property type="project" value="InterPro"/>
</dbReference>
<evidence type="ECO:0000313" key="6">
    <source>
        <dbReference type="Proteomes" id="UP001165190"/>
    </source>
</evidence>
<feature type="active site" description="Proton acceptor" evidence="1">
    <location>
        <position position="160"/>
    </location>
</feature>
<dbReference type="SUPFAM" id="SSF53187">
    <property type="entry name" value="Zn-dependent exopeptidases"/>
    <property type="match status" value="1"/>
</dbReference>
<evidence type="ECO:0000313" key="5">
    <source>
        <dbReference type="EMBL" id="GMI64842.1"/>
    </source>
</evidence>
<dbReference type="GO" id="GO:0006520">
    <property type="term" value="P:amino acid metabolic process"/>
    <property type="evidence" value="ECO:0007669"/>
    <property type="project" value="InterPro"/>
</dbReference>
<proteinExistence type="predicted"/>
<dbReference type="PIRSF" id="PIRSF036696">
    <property type="entry name" value="ACY-1"/>
    <property type="match status" value="1"/>
</dbReference>
<dbReference type="Gene3D" id="3.30.70.360">
    <property type="match status" value="1"/>
</dbReference>
<dbReference type="FunFam" id="1.10.150.900:FF:000001">
    <property type="entry name" value="Aminoacylase-1, putative"/>
    <property type="match status" value="1"/>
</dbReference>
<reference evidence="5" key="1">
    <citation type="submission" date="2023-05" db="EMBL/GenBank/DDBJ databases">
        <title>Genome and transcriptome analyses reveal genes involved in the formation of fine ridges on petal epidermal cells in Hibiscus trionum.</title>
        <authorList>
            <person name="Koshimizu S."/>
            <person name="Masuda S."/>
            <person name="Ishii T."/>
            <person name="Shirasu K."/>
            <person name="Hoshino A."/>
            <person name="Arita M."/>
        </authorList>
    </citation>
    <scope>NUCLEOTIDE SEQUENCE</scope>
    <source>
        <strain evidence="5">Hamamatsu line</strain>
    </source>
</reference>
<dbReference type="GO" id="GO:0046872">
    <property type="term" value="F:metal ion binding"/>
    <property type="evidence" value="ECO:0007669"/>
    <property type="project" value="UniProtKB-KW"/>
</dbReference>
<comment type="caution">
    <text evidence="5">The sequence shown here is derived from an EMBL/GenBank/DDBJ whole genome shotgun (WGS) entry which is preliminary data.</text>
</comment>
<name>A0A9W7GTL7_HIBTR</name>
<feature type="active site" evidence="1">
    <location>
        <position position="95"/>
    </location>
</feature>
<dbReference type="Gene3D" id="3.40.630.10">
    <property type="entry name" value="Zn peptidases"/>
    <property type="match status" value="1"/>
</dbReference>
<dbReference type="CDD" id="cd05646">
    <property type="entry name" value="M20_AcylaseI_like"/>
    <property type="match status" value="1"/>
</dbReference>
<dbReference type="InterPro" id="IPR010159">
    <property type="entry name" value="N-acyl_aa_amidohydrolase"/>
</dbReference>
<dbReference type="EMBL" id="BSYR01000003">
    <property type="protein sequence ID" value="GMI64842.1"/>
    <property type="molecule type" value="Genomic_DNA"/>
</dbReference>
<dbReference type="AlphaFoldDB" id="A0A9W7GTL7"/>
<protein>
    <recommendedName>
        <fullName evidence="4">Peptidase M20 dimerisation domain-containing protein</fullName>
    </recommendedName>
</protein>
<feature type="domain" description="Peptidase M20 dimerisation" evidence="4">
    <location>
        <begin position="207"/>
        <end position="311"/>
    </location>
</feature>
<dbReference type="PANTHER" id="PTHR45892:SF3">
    <property type="entry name" value="PUTATIVE-RELATED"/>
    <property type="match status" value="1"/>
</dbReference>
<evidence type="ECO:0000259" key="4">
    <source>
        <dbReference type="Pfam" id="PF07687"/>
    </source>
</evidence>
<feature type="binding site" evidence="2">
    <location>
        <position position="126"/>
    </location>
    <ligand>
        <name>Zn(2+)</name>
        <dbReference type="ChEBI" id="CHEBI:29105"/>
        <label>2</label>
    </ligand>
</feature>
<keyword evidence="2" id="KW-0479">Metal-binding</keyword>
<dbReference type="OrthoDB" id="3064516at2759"/>
<feature type="binding site" evidence="2">
    <location>
        <position position="93"/>
    </location>
    <ligand>
        <name>Zn(2+)</name>
        <dbReference type="ChEBI" id="CHEBI:29105"/>
        <label>1</label>
    </ligand>
</feature>
<dbReference type="NCBIfam" id="TIGR01880">
    <property type="entry name" value="Ac-peptdase-euk"/>
    <property type="match status" value="1"/>
</dbReference>
<comment type="cofactor">
    <cofactor evidence="2">
        <name>Zn(2+)</name>
        <dbReference type="ChEBI" id="CHEBI:29105"/>
    </cofactor>
    <text evidence="2">Binds 2 Zn(2+) ions per subunit.</text>
</comment>
<feature type="binding site" evidence="2">
    <location>
        <position position="161"/>
    </location>
    <ligand>
        <name>Zn(2+)</name>
        <dbReference type="ChEBI" id="CHEBI:29105"/>
        <label>2</label>
    </ligand>
</feature>
<dbReference type="Pfam" id="PF07687">
    <property type="entry name" value="M20_dimer"/>
    <property type="match status" value="1"/>
</dbReference>